<keyword evidence="2" id="KW-0378">Hydrolase</keyword>
<sequence length="82" mass="10327">MNRRKNKTYIDKAGYKRFRDSGTLFHRYVAERKLRRKLRSGEVVHHKNRDKRDNRRSNLWVFSSQKKHYMAHKEDKRRFGYW</sequence>
<dbReference type="InterPro" id="IPR003615">
    <property type="entry name" value="HNH_nuc"/>
</dbReference>
<organism evidence="2 3">
    <name type="scientific">Promethearchaeum syntrophicum</name>
    <dbReference type="NCBI Taxonomy" id="2594042"/>
    <lineage>
        <taxon>Archaea</taxon>
        <taxon>Promethearchaeati</taxon>
        <taxon>Promethearchaeota</taxon>
        <taxon>Promethearchaeia</taxon>
        <taxon>Promethearchaeales</taxon>
        <taxon>Promethearchaeaceae</taxon>
        <taxon>Promethearchaeum</taxon>
    </lineage>
</organism>
<dbReference type="Pfam" id="PF13392">
    <property type="entry name" value="HNH_3"/>
    <property type="match status" value="1"/>
</dbReference>
<keyword evidence="2" id="KW-0540">Nuclease</keyword>
<evidence type="ECO:0000259" key="1">
    <source>
        <dbReference type="Pfam" id="PF13392"/>
    </source>
</evidence>
<proteinExistence type="predicted"/>
<dbReference type="GeneID" id="41330638"/>
<dbReference type="Proteomes" id="UP000321408">
    <property type="component" value="Chromosome"/>
</dbReference>
<keyword evidence="3" id="KW-1185">Reference proteome</keyword>
<feature type="domain" description="HNH nuclease" evidence="1">
    <location>
        <begin position="24"/>
        <end position="66"/>
    </location>
</feature>
<reference evidence="2 3" key="1">
    <citation type="journal article" date="2020" name="Nature">
        <title>Isolation of an archaeon at the prokaryote-eukaryote interface.</title>
        <authorList>
            <person name="Imachi H."/>
            <person name="Nobu M.K."/>
            <person name="Nakahara N."/>
            <person name="Morono Y."/>
            <person name="Ogawara M."/>
            <person name="Takaki Y."/>
            <person name="Takano Y."/>
            <person name="Uematsu K."/>
            <person name="Ikuta T."/>
            <person name="Ito M."/>
            <person name="Matsui Y."/>
            <person name="Miyazaki M."/>
            <person name="Murata K."/>
            <person name="Saito Y."/>
            <person name="Sakai S."/>
            <person name="Song C."/>
            <person name="Tasumi E."/>
            <person name="Yamanaka Y."/>
            <person name="Yamaguchi T."/>
            <person name="Kamagata Y."/>
            <person name="Tamaki H."/>
            <person name="Takai K."/>
        </authorList>
    </citation>
    <scope>NUCLEOTIDE SEQUENCE [LARGE SCALE GENOMIC DNA]</scope>
    <source>
        <strain evidence="2 3">MK-D1</strain>
    </source>
</reference>
<dbReference type="InterPro" id="IPR044925">
    <property type="entry name" value="His-Me_finger_sf"/>
</dbReference>
<gene>
    <name evidence="2" type="ORF">DSAG12_02658</name>
</gene>
<dbReference type="Gene3D" id="3.90.75.20">
    <property type="match status" value="1"/>
</dbReference>
<keyword evidence="2" id="KW-0255">Endonuclease</keyword>
<accession>A0A5B9DC86</accession>
<reference evidence="2 3" key="2">
    <citation type="journal article" date="2024" name="Int. J. Syst. Evol. Microbiol.">
        <title>Promethearchaeum syntrophicum gen. nov., sp. nov., an anaerobic, obligately syntrophic archaeon, the first isolate of the lineage 'Asgard' archaea, and proposal of the new archaeal phylum Promethearchaeota phyl. nov. and kingdom Promethearchaeati regn. nov.</title>
        <authorList>
            <person name="Imachi H."/>
            <person name="Nobu M.K."/>
            <person name="Kato S."/>
            <person name="Takaki Y."/>
            <person name="Miyazaki M."/>
            <person name="Miyata M."/>
            <person name="Ogawara M."/>
            <person name="Saito Y."/>
            <person name="Sakai S."/>
            <person name="Tahara Y.O."/>
            <person name="Takano Y."/>
            <person name="Tasumi E."/>
            <person name="Uematsu K."/>
            <person name="Yoshimura T."/>
            <person name="Itoh T."/>
            <person name="Ohkuma M."/>
            <person name="Takai K."/>
        </authorList>
    </citation>
    <scope>NUCLEOTIDE SEQUENCE [LARGE SCALE GENOMIC DNA]</scope>
    <source>
        <strain evidence="2 3">MK-D1</strain>
    </source>
</reference>
<dbReference type="SUPFAM" id="SSF54060">
    <property type="entry name" value="His-Me finger endonucleases"/>
    <property type="match status" value="1"/>
</dbReference>
<evidence type="ECO:0000313" key="3">
    <source>
        <dbReference type="Proteomes" id="UP000321408"/>
    </source>
</evidence>
<dbReference type="KEGG" id="psyt:DSAG12_02658"/>
<dbReference type="AlphaFoldDB" id="A0A5B9DC86"/>
<dbReference type="RefSeq" id="WP_147663756.1">
    <property type="nucleotide sequence ID" value="NZ_CP042905.2"/>
</dbReference>
<dbReference type="EMBL" id="CP042905">
    <property type="protein sequence ID" value="QEE16828.1"/>
    <property type="molecule type" value="Genomic_DNA"/>
</dbReference>
<name>A0A5B9DC86_9ARCH</name>
<protein>
    <submittedName>
        <fullName evidence="2">HNH endonuclease</fullName>
    </submittedName>
</protein>
<evidence type="ECO:0000313" key="2">
    <source>
        <dbReference type="EMBL" id="QEE16828.1"/>
    </source>
</evidence>